<dbReference type="GO" id="GO:0017150">
    <property type="term" value="F:tRNA dihydrouridine synthase activity"/>
    <property type="evidence" value="ECO:0007669"/>
    <property type="project" value="TreeGrafter"/>
</dbReference>
<organism evidence="4 5">
    <name type="scientific">Sphaeroforma arctica JP610</name>
    <dbReference type="NCBI Taxonomy" id="667725"/>
    <lineage>
        <taxon>Eukaryota</taxon>
        <taxon>Ichthyosporea</taxon>
        <taxon>Ichthyophonida</taxon>
        <taxon>Sphaeroforma</taxon>
    </lineage>
</organism>
<dbReference type="Gene3D" id="3.20.20.70">
    <property type="entry name" value="Aldolase class I"/>
    <property type="match status" value="1"/>
</dbReference>
<dbReference type="PANTHER" id="PTHR11082">
    <property type="entry name" value="TRNA-DIHYDROURIDINE SYNTHASE"/>
    <property type="match status" value="1"/>
</dbReference>
<dbReference type="InterPro" id="IPR035587">
    <property type="entry name" value="DUS-like_FMN-bd"/>
</dbReference>
<accession>A0A0L0FCL1</accession>
<evidence type="ECO:0000313" key="5">
    <source>
        <dbReference type="Proteomes" id="UP000054560"/>
    </source>
</evidence>
<gene>
    <name evidence="4" type="ORF">SARC_12971</name>
</gene>
<protein>
    <recommendedName>
        <fullName evidence="3">DUS-like FMN-binding domain-containing protein</fullName>
    </recommendedName>
</protein>
<evidence type="ECO:0000256" key="1">
    <source>
        <dbReference type="ARBA" id="ARBA00022857"/>
    </source>
</evidence>
<dbReference type="OrthoDB" id="272303at2759"/>
<sequence length="94" mass="10564">MTEVNTKSENGTVVQGVEELHQTAVPKFDGTDTNVVRNSGGEILTKLKGYDFYRNVLNSAKMIVAPMVNHSELAWRKLSRNYNADLCYTPMFHA</sequence>
<dbReference type="GeneID" id="25913475"/>
<evidence type="ECO:0000259" key="3">
    <source>
        <dbReference type="Pfam" id="PF01207"/>
    </source>
</evidence>
<proteinExistence type="predicted"/>
<dbReference type="AlphaFoldDB" id="A0A0L0FCL1"/>
<dbReference type="STRING" id="667725.A0A0L0FCL1"/>
<keyword evidence="1" id="KW-0521">NADP</keyword>
<reference evidence="4 5" key="1">
    <citation type="submission" date="2011-02" db="EMBL/GenBank/DDBJ databases">
        <title>The Genome Sequence of Sphaeroforma arctica JP610.</title>
        <authorList>
            <consortium name="The Broad Institute Genome Sequencing Platform"/>
            <person name="Russ C."/>
            <person name="Cuomo C."/>
            <person name="Young S.K."/>
            <person name="Zeng Q."/>
            <person name="Gargeya S."/>
            <person name="Alvarado L."/>
            <person name="Berlin A."/>
            <person name="Chapman S.B."/>
            <person name="Chen Z."/>
            <person name="Freedman E."/>
            <person name="Gellesch M."/>
            <person name="Goldberg J."/>
            <person name="Griggs A."/>
            <person name="Gujja S."/>
            <person name="Heilman E."/>
            <person name="Heiman D."/>
            <person name="Howarth C."/>
            <person name="Mehta T."/>
            <person name="Neiman D."/>
            <person name="Pearson M."/>
            <person name="Roberts A."/>
            <person name="Saif S."/>
            <person name="Shea T."/>
            <person name="Shenoy N."/>
            <person name="Sisk P."/>
            <person name="Stolte C."/>
            <person name="Sykes S."/>
            <person name="White J."/>
            <person name="Yandava C."/>
            <person name="Burger G."/>
            <person name="Gray M.W."/>
            <person name="Holland P.W.H."/>
            <person name="King N."/>
            <person name="Lang F.B.F."/>
            <person name="Roger A.J."/>
            <person name="Ruiz-Trillo I."/>
            <person name="Haas B."/>
            <person name="Nusbaum C."/>
            <person name="Birren B."/>
        </authorList>
    </citation>
    <scope>NUCLEOTIDE SEQUENCE [LARGE SCALE GENOMIC DNA]</scope>
    <source>
        <strain evidence="4 5">JP610</strain>
    </source>
</reference>
<name>A0A0L0FCL1_9EUKA</name>
<feature type="domain" description="DUS-like FMN-binding" evidence="3">
    <location>
        <begin position="64"/>
        <end position="94"/>
    </location>
</feature>
<keyword evidence="2" id="KW-0520">NAD</keyword>
<keyword evidence="5" id="KW-1185">Reference proteome</keyword>
<evidence type="ECO:0000313" key="4">
    <source>
        <dbReference type="EMBL" id="KNC74484.1"/>
    </source>
</evidence>
<dbReference type="Pfam" id="PF01207">
    <property type="entry name" value="Dus"/>
    <property type="match status" value="1"/>
</dbReference>
<dbReference type="PANTHER" id="PTHR11082:SF5">
    <property type="entry name" value="TRNA-DIHYDROURIDINE(16_17) SYNTHASE [NAD(P)(+)]-LIKE"/>
    <property type="match status" value="1"/>
</dbReference>
<dbReference type="RefSeq" id="XP_014148386.1">
    <property type="nucleotide sequence ID" value="XM_014292911.1"/>
</dbReference>
<dbReference type="EMBL" id="KQ244365">
    <property type="protein sequence ID" value="KNC74484.1"/>
    <property type="molecule type" value="Genomic_DNA"/>
</dbReference>
<dbReference type="Proteomes" id="UP000054560">
    <property type="component" value="Unassembled WGS sequence"/>
</dbReference>
<feature type="non-terminal residue" evidence="4">
    <location>
        <position position="94"/>
    </location>
</feature>
<dbReference type="SUPFAM" id="SSF51395">
    <property type="entry name" value="FMN-linked oxidoreductases"/>
    <property type="match status" value="1"/>
</dbReference>
<evidence type="ECO:0000256" key="2">
    <source>
        <dbReference type="ARBA" id="ARBA00023027"/>
    </source>
</evidence>
<dbReference type="InterPro" id="IPR013785">
    <property type="entry name" value="Aldolase_TIM"/>
</dbReference>